<reference evidence="1" key="1">
    <citation type="journal article" date="2021" name="PeerJ">
        <title>Extensive microbial diversity within the chicken gut microbiome revealed by metagenomics and culture.</title>
        <authorList>
            <person name="Gilroy R."/>
            <person name="Ravi A."/>
            <person name="Getino M."/>
            <person name="Pursley I."/>
            <person name="Horton D.L."/>
            <person name="Alikhan N.F."/>
            <person name="Baker D."/>
            <person name="Gharbi K."/>
            <person name="Hall N."/>
            <person name="Watson M."/>
            <person name="Adriaenssens E.M."/>
            <person name="Foster-Nyarko E."/>
            <person name="Jarju S."/>
            <person name="Secka A."/>
            <person name="Antonio M."/>
            <person name="Oren A."/>
            <person name="Chaudhuri R.R."/>
            <person name="La Ragione R."/>
            <person name="Hildebrand F."/>
            <person name="Pallen M.J."/>
        </authorList>
    </citation>
    <scope>NUCLEOTIDE SEQUENCE</scope>
    <source>
        <strain evidence="1">CHK185-5351</strain>
    </source>
</reference>
<dbReference type="EMBL" id="DWWU01000039">
    <property type="protein sequence ID" value="HJC16067.1"/>
    <property type="molecule type" value="Genomic_DNA"/>
</dbReference>
<organism evidence="1 2">
    <name type="scientific">Candidatus Fusicatenibacter intestinigallinarum</name>
    <dbReference type="NCBI Taxonomy" id="2838598"/>
    <lineage>
        <taxon>Bacteria</taxon>
        <taxon>Bacillati</taxon>
        <taxon>Bacillota</taxon>
        <taxon>Clostridia</taxon>
        <taxon>Lachnospirales</taxon>
        <taxon>Lachnospiraceae</taxon>
        <taxon>Fusicatenibacter</taxon>
    </lineage>
</organism>
<sequence length="118" mass="13731">MRKEKLLEKKQEIMNSAVWYLNDIMTEDEIKMFSCQQLEKLVEITRRAEEKRESCSPFFTLSATEVLQKETGRIAVFEEDCICEESEAECLSGASESIYKECKRKMAETPFQPLSLES</sequence>
<reference evidence="1" key="2">
    <citation type="submission" date="2021-04" db="EMBL/GenBank/DDBJ databases">
        <authorList>
            <person name="Gilroy R."/>
        </authorList>
    </citation>
    <scope>NUCLEOTIDE SEQUENCE</scope>
    <source>
        <strain evidence="1">CHK185-5351</strain>
    </source>
</reference>
<evidence type="ECO:0000313" key="2">
    <source>
        <dbReference type="Proteomes" id="UP000823849"/>
    </source>
</evidence>
<proteinExistence type="predicted"/>
<dbReference type="AlphaFoldDB" id="A0A9D2NBW6"/>
<dbReference type="Proteomes" id="UP000823849">
    <property type="component" value="Unassembled WGS sequence"/>
</dbReference>
<accession>A0A9D2NBW6</accession>
<name>A0A9D2NBW6_9FIRM</name>
<evidence type="ECO:0000313" key="1">
    <source>
        <dbReference type="EMBL" id="HJC16067.1"/>
    </source>
</evidence>
<gene>
    <name evidence="1" type="ORF">H9705_09685</name>
</gene>
<comment type="caution">
    <text evidence="1">The sequence shown here is derived from an EMBL/GenBank/DDBJ whole genome shotgun (WGS) entry which is preliminary data.</text>
</comment>
<protein>
    <submittedName>
        <fullName evidence="1">Uncharacterized protein</fullName>
    </submittedName>
</protein>